<accession>A0ABW3FNS4</accession>
<dbReference type="InterPro" id="IPR022081">
    <property type="entry name" value="DUF3631"/>
</dbReference>
<dbReference type="EMBL" id="JBHTIW010000002">
    <property type="protein sequence ID" value="MFD0918915.1"/>
    <property type="molecule type" value="Genomic_DNA"/>
</dbReference>
<evidence type="ECO:0000259" key="1">
    <source>
        <dbReference type="SMART" id="SM00493"/>
    </source>
</evidence>
<reference evidence="3" key="1">
    <citation type="journal article" date="2019" name="Int. J. Syst. Evol. Microbiol.">
        <title>The Global Catalogue of Microorganisms (GCM) 10K type strain sequencing project: providing services to taxonomists for standard genome sequencing and annotation.</title>
        <authorList>
            <consortium name="The Broad Institute Genomics Platform"/>
            <consortium name="The Broad Institute Genome Sequencing Center for Infectious Disease"/>
            <person name="Wu L."/>
            <person name="Ma J."/>
        </authorList>
    </citation>
    <scope>NUCLEOTIDE SEQUENCE [LARGE SCALE GENOMIC DNA]</scope>
    <source>
        <strain evidence="3">CCUG 56401</strain>
    </source>
</reference>
<dbReference type="SMART" id="SM00493">
    <property type="entry name" value="TOPRIM"/>
    <property type="match status" value="1"/>
</dbReference>
<dbReference type="Pfam" id="PF12307">
    <property type="entry name" value="DUF3631"/>
    <property type="match status" value="1"/>
</dbReference>
<dbReference type="Proteomes" id="UP001597018">
    <property type="component" value="Unassembled WGS sequence"/>
</dbReference>
<sequence>MHIDTLVQRLAAGGPAEQRSDGWVVRCPVHGDRHPSLLISVSRDRKAVLHCRSQGCDVATMLKQVGLSWADLFDVDGEITASAAPAEDLSTADIAALAAYLGRAQAVFADSPAATYAHERFGITEPVGRELGLGFDDGSAPFVHASESFREHPRLVVPFYTVEGIAHGAQGRDLSGADPNRWAGLTNPEGKRWTHLAWFRTQAAGPVVITEGPSDGLVVATAGYTAVAVAGASHARRRATAEAIAAGAAGRQLVLAGDADEAGQQFNAHLAEHLAALGITANQLALPTACGDLADWYRQSRERFADEFAEAIRQARPASGHGDFVGDPADLLDAVHAFLRRFLLIDPPTWFDVITLWVATCYFVRRSDAADVAPRLGFLSTVPGSGKTLALDLVCRLAQGRLAVDPTAASVLRTINAMTYEDSDPNKPDVPVPLGLDEVDNLYAARGQDTSSITAVLNSGYRRGQDAVRADTNDQRKAISYTTFAPIVWAGLARAALPDALLSRTFVVSMQQAMPHERPASFRPRRDGPVADDLAAQLAAWTASVASDDAVSEVLDQVEDELAPMVSNRDLELWSVISLPAVMAGGHWPERAFAACEALRDAGKDQAENISVRFLRATRDVYRAANWARGINDRVVFRSVLAERVIDADSIFGRWSRGQGIDDEHVRTFVEHVFSMRRDEA</sequence>
<organism evidence="2 3">
    <name type="scientific">Saccharopolyspora rosea</name>
    <dbReference type="NCBI Taxonomy" id="524884"/>
    <lineage>
        <taxon>Bacteria</taxon>
        <taxon>Bacillati</taxon>
        <taxon>Actinomycetota</taxon>
        <taxon>Actinomycetes</taxon>
        <taxon>Pseudonocardiales</taxon>
        <taxon>Pseudonocardiaceae</taxon>
        <taxon>Saccharopolyspora</taxon>
    </lineage>
</organism>
<dbReference type="CDD" id="cd01029">
    <property type="entry name" value="TOPRIM_primases"/>
    <property type="match status" value="1"/>
</dbReference>
<evidence type="ECO:0000313" key="2">
    <source>
        <dbReference type="EMBL" id="MFD0918915.1"/>
    </source>
</evidence>
<name>A0ABW3FNS4_9PSEU</name>
<proteinExistence type="predicted"/>
<dbReference type="InterPro" id="IPR006171">
    <property type="entry name" value="TOPRIM_dom"/>
</dbReference>
<gene>
    <name evidence="2" type="ORF">ACFQ16_04085</name>
</gene>
<protein>
    <submittedName>
        <fullName evidence="2">DUF3631 domain-containing protein</fullName>
    </submittedName>
</protein>
<dbReference type="RefSeq" id="WP_263250727.1">
    <property type="nucleotide sequence ID" value="NZ_BAABLT010000033.1"/>
</dbReference>
<evidence type="ECO:0000313" key="3">
    <source>
        <dbReference type="Proteomes" id="UP001597018"/>
    </source>
</evidence>
<dbReference type="SUPFAM" id="SSF56731">
    <property type="entry name" value="DNA primase core"/>
    <property type="match status" value="1"/>
</dbReference>
<dbReference type="Gene3D" id="3.40.1360.10">
    <property type="match status" value="1"/>
</dbReference>
<dbReference type="Pfam" id="PF13362">
    <property type="entry name" value="Toprim_3"/>
    <property type="match status" value="1"/>
</dbReference>
<keyword evidence="3" id="KW-1185">Reference proteome</keyword>
<comment type="caution">
    <text evidence="2">The sequence shown here is derived from an EMBL/GenBank/DDBJ whole genome shotgun (WGS) entry which is preliminary data.</text>
</comment>
<dbReference type="InterPro" id="IPR034154">
    <property type="entry name" value="TOPRIM_DnaG/twinkle"/>
</dbReference>
<feature type="domain" description="Toprim" evidence="1">
    <location>
        <begin position="205"/>
        <end position="279"/>
    </location>
</feature>